<proteinExistence type="predicted"/>
<protein>
    <recommendedName>
        <fullName evidence="2">PilZ domain-containing protein</fullName>
    </recommendedName>
</protein>
<dbReference type="SUPFAM" id="SSF141371">
    <property type="entry name" value="PilZ domain-like"/>
    <property type="match status" value="1"/>
</dbReference>
<dbReference type="Proteomes" id="UP000199032">
    <property type="component" value="Unassembled WGS sequence"/>
</dbReference>
<sequence length="120" mass="13819">MKWWKSSAKAKQEAVRLDSDRRREPRIGGTFKVRYSGSEGADIIIGHGTITDLSRYGFRIQGNQHVKVGMELGLFLELPDQESPLCIPQATVSWVNGRWFGVELRADRKKEPEWLEYLLE</sequence>
<evidence type="ECO:0000313" key="4">
    <source>
        <dbReference type="Proteomes" id="UP000199032"/>
    </source>
</evidence>
<reference evidence="3 4" key="1">
    <citation type="submission" date="2015-10" db="EMBL/GenBank/DDBJ databases">
        <authorList>
            <person name="Gilbert D.G."/>
        </authorList>
    </citation>
    <scope>NUCLEOTIDE SEQUENCE [LARGE SCALE GENOMIC DNA]</scope>
    <source>
        <strain evidence="3">COMA1</strain>
    </source>
</reference>
<evidence type="ECO:0000256" key="1">
    <source>
        <dbReference type="SAM" id="MobiDB-lite"/>
    </source>
</evidence>
<gene>
    <name evidence="3" type="ORF">COMA1_10315</name>
</gene>
<accession>A0A0S4L2K7</accession>
<evidence type="ECO:0000259" key="2">
    <source>
        <dbReference type="Pfam" id="PF07238"/>
    </source>
</evidence>
<dbReference type="Gene3D" id="2.40.10.220">
    <property type="entry name" value="predicted glycosyltransferase like domains"/>
    <property type="match status" value="1"/>
</dbReference>
<dbReference type="RefSeq" id="WP_090742776.1">
    <property type="nucleotide sequence ID" value="NZ_CZQA01000001.1"/>
</dbReference>
<dbReference type="GO" id="GO:0035438">
    <property type="term" value="F:cyclic-di-GMP binding"/>
    <property type="evidence" value="ECO:0007669"/>
    <property type="project" value="InterPro"/>
</dbReference>
<organism evidence="3 4">
    <name type="scientific">Candidatus Nitrospira nitrosa</name>
    <dbReference type="NCBI Taxonomy" id="1742972"/>
    <lineage>
        <taxon>Bacteria</taxon>
        <taxon>Pseudomonadati</taxon>
        <taxon>Nitrospirota</taxon>
        <taxon>Nitrospiria</taxon>
        <taxon>Nitrospirales</taxon>
        <taxon>Nitrospiraceae</taxon>
        <taxon>Nitrospira</taxon>
    </lineage>
</organism>
<feature type="domain" description="PilZ" evidence="2">
    <location>
        <begin position="20"/>
        <end position="108"/>
    </location>
</feature>
<dbReference type="OrthoDB" id="9808885at2"/>
<evidence type="ECO:0000313" key="3">
    <source>
        <dbReference type="EMBL" id="CUS31889.1"/>
    </source>
</evidence>
<keyword evidence="4" id="KW-1185">Reference proteome</keyword>
<dbReference type="Pfam" id="PF07238">
    <property type="entry name" value="PilZ"/>
    <property type="match status" value="1"/>
</dbReference>
<dbReference type="AlphaFoldDB" id="A0A0S4L2K7"/>
<feature type="region of interest" description="Disordered" evidence="1">
    <location>
        <begin position="1"/>
        <end position="20"/>
    </location>
</feature>
<name>A0A0S4L2K7_9BACT</name>
<feature type="compositionally biased region" description="Basic and acidic residues" evidence="1">
    <location>
        <begin position="10"/>
        <end position="20"/>
    </location>
</feature>
<dbReference type="InterPro" id="IPR009875">
    <property type="entry name" value="PilZ_domain"/>
</dbReference>
<dbReference type="EMBL" id="CZQA01000001">
    <property type="protein sequence ID" value="CUS31889.1"/>
    <property type="molecule type" value="Genomic_DNA"/>
</dbReference>